<feature type="compositionally biased region" description="Polar residues" evidence="1">
    <location>
        <begin position="267"/>
        <end position="282"/>
    </location>
</feature>
<comment type="caution">
    <text evidence="2">The sequence shown here is derived from an EMBL/GenBank/DDBJ whole genome shotgun (WGS) entry which is preliminary data.</text>
</comment>
<dbReference type="AlphaFoldDB" id="A0A176W7H5"/>
<evidence type="ECO:0000313" key="3">
    <source>
        <dbReference type="Proteomes" id="UP000077202"/>
    </source>
</evidence>
<evidence type="ECO:0000256" key="1">
    <source>
        <dbReference type="SAM" id="MobiDB-lite"/>
    </source>
</evidence>
<dbReference type="EMBL" id="LVLJ01001769">
    <property type="protein sequence ID" value="OAE28086.1"/>
    <property type="molecule type" value="Genomic_DNA"/>
</dbReference>
<proteinExistence type="predicted"/>
<feature type="compositionally biased region" description="Basic and acidic residues" evidence="1">
    <location>
        <begin position="118"/>
        <end position="128"/>
    </location>
</feature>
<keyword evidence="3" id="KW-1185">Reference proteome</keyword>
<dbReference type="Proteomes" id="UP000077202">
    <property type="component" value="Unassembled WGS sequence"/>
</dbReference>
<feature type="compositionally biased region" description="Low complexity" evidence="1">
    <location>
        <begin position="246"/>
        <end position="259"/>
    </location>
</feature>
<feature type="compositionally biased region" description="Acidic residues" evidence="1">
    <location>
        <begin position="168"/>
        <end position="177"/>
    </location>
</feature>
<protein>
    <submittedName>
        <fullName evidence="2">Uncharacterized protein</fullName>
    </submittedName>
</protein>
<sequence length="304" mass="32580">MSKSTQLRMVPLKLPQIGLRAFQDRLIAVKLDFLLWGWNYVCPDMGSLPQKRSDGTSATLAAAPNNVHHFLASVFRGAHIGRSSGPLDAEDTPTSTPPAQQDAGRDASAARVPRKRRWREEPEKEQHQDSAALKRKRPVHELCSRQKRKARRLVLPASSAETARAAGEEETPSSEEDGNARTTEGSGARTPSAEVRRPSGQERQHAARMSVPPTDRRIPADGSTPAHRRDSPPVQRRKGKEPAEDPPSAQGPSGQGPSAVRPPGNAPSAQGPSGHRVTSTEPAENAPSVKSPLEAAPLAEGPSG</sequence>
<accession>A0A176W7H5</accession>
<feature type="region of interest" description="Disordered" evidence="1">
    <location>
        <begin position="82"/>
        <end position="304"/>
    </location>
</feature>
<reference evidence="2" key="1">
    <citation type="submission" date="2016-03" db="EMBL/GenBank/DDBJ databases">
        <title>Mechanisms controlling the formation of the plant cell surface in tip-growing cells are functionally conserved among land plants.</title>
        <authorList>
            <person name="Honkanen S."/>
            <person name="Jones V.A."/>
            <person name="Morieri G."/>
            <person name="Champion C."/>
            <person name="Hetherington A.J."/>
            <person name="Kelly S."/>
            <person name="Saint-Marcoux D."/>
            <person name="Proust H."/>
            <person name="Prescott H."/>
            <person name="Dolan L."/>
        </authorList>
    </citation>
    <scope>NUCLEOTIDE SEQUENCE [LARGE SCALE GENOMIC DNA]</scope>
    <source>
        <tissue evidence="2">Whole gametophyte</tissue>
    </source>
</reference>
<name>A0A176W7H5_MARPO</name>
<feature type="compositionally biased region" description="Basic and acidic residues" evidence="1">
    <location>
        <begin position="194"/>
        <end position="205"/>
    </location>
</feature>
<evidence type="ECO:0000313" key="2">
    <source>
        <dbReference type="EMBL" id="OAE28086.1"/>
    </source>
</evidence>
<organism evidence="2 3">
    <name type="scientific">Marchantia polymorpha subsp. ruderalis</name>
    <dbReference type="NCBI Taxonomy" id="1480154"/>
    <lineage>
        <taxon>Eukaryota</taxon>
        <taxon>Viridiplantae</taxon>
        <taxon>Streptophyta</taxon>
        <taxon>Embryophyta</taxon>
        <taxon>Marchantiophyta</taxon>
        <taxon>Marchantiopsida</taxon>
        <taxon>Marchantiidae</taxon>
        <taxon>Marchantiales</taxon>
        <taxon>Marchantiaceae</taxon>
        <taxon>Marchantia</taxon>
    </lineage>
</organism>
<gene>
    <name evidence="2" type="ORF">AXG93_136s1010</name>
</gene>